<protein>
    <recommendedName>
        <fullName evidence="7">trypsin</fullName>
        <ecNumber evidence="7">3.4.21.4</ecNumber>
    </recommendedName>
</protein>
<feature type="region of interest" description="Disordered" evidence="9">
    <location>
        <begin position="1"/>
        <end position="29"/>
    </location>
</feature>
<comment type="catalytic activity">
    <reaction evidence="6">
        <text>Preferential cleavage: Arg-|-Xaa, Lys-|-Xaa.</text>
        <dbReference type="EC" id="3.4.21.4"/>
    </reaction>
</comment>
<dbReference type="PANTHER" id="PTHR24264">
    <property type="entry name" value="TRYPSIN-RELATED"/>
    <property type="match status" value="1"/>
</dbReference>
<dbReference type="InterPro" id="IPR043504">
    <property type="entry name" value="Peptidase_S1_PA_chymotrypsin"/>
</dbReference>
<proteinExistence type="predicted"/>
<dbReference type="SMART" id="SM00020">
    <property type="entry name" value="Tryp_SPc"/>
    <property type="match status" value="1"/>
</dbReference>
<keyword evidence="12" id="KW-1185">Reference proteome</keyword>
<dbReference type="PROSITE" id="PS50240">
    <property type="entry name" value="TRYPSIN_DOM"/>
    <property type="match status" value="1"/>
</dbReference>
<dbReference type="InterPro" id="IPR018114">
    <property type="entry name" value="TRYPSIN_HIS"/>
</dbReference>
<gene>
    <name evidence="11" type="ORF">F7725_016786</name>
</gene>
<evidence type="ECO:0000256" key="5">
    <source>
        <dbReference type="ARBA" id="ARBA00023157"/>
    </source>
</evidence>
<organism evidence="11 12">
    <name type="scientific">Dissostichus mawsoni</name>
    <name type="common">Antarctic cod</name>
    <dbReference type="NCBI Taxonomy" id="36200"/>
    <lineage>
        <taxon>Eukaryota</taxon>
        <taxon>Metazoa</taxon>
        <taxon>Chordata</taxon>
        <taxon>Craniata</taxon>
        <taxon>Vertebrata</taxon>
        <taxon>Euteleostomi</taxon>
        <taxon>Actinopterygii</taxon>
        <taxon>Neopterygii</taxon>
        <taxon>Teleostei</taxon>
        <taxon>Neoteleostei</taxon>
        <taxon>Acanthomorphata</taxon>
        <taxon>Eupercaria</taxon>
        <taxon>Perciformes</taxon>
        <taxon>Notothenioidei</taxon>
        <taxon>Nototheniidae</taxon>
        <taxon>Dissostichus</taxon>
    </lineage>
</organism>
<dbReference type="OrthoDB" id="10059102at2759"/>
<dbReference type="SUPFAM" id="SSF50494">
    <property type="entry name" value="Trypsin-like serine proteases"/>
    <property type="match status" value="1"/>
</dbReference>
<dbReference type="FunFam" id="2.40.10.10:FF:000221">
    <property type="entry name" value="Si:dkey-33m11.8"/>
    <property type="match status" value="1"/>
</dbReference>
<dbReference type="InterPro" id="IPR001254">
    <property type="entry name" value="Trypsin_dom"/>
</dbReference>
<evidence type="ECO:0000313" key="12">
    <source>
        <dbReference type="Proteomes" id="UP000518266"/>
    </source>
</evidence>
<dbReference type="InterPro" id="IPR033116">
    <property type="entry name" value="TRYPSIN_SER"/>
</dbReference>
<evidence type="ECO:0000256" key="4">
    <source>
        <dbReference type="ARBA" id="ARBA00022825"/>
    </source>
</evidence>
<evidence type="ECO:0000256" key="1">
    <source>
        <dbReference type="ARBA" id="ARBA00004239"/>
    </source>
</evidence>
<comment type="subcellular location">
    <subcellularLocation>
        <location evidence="1">Secreted</location>
        <location evidence="1">Extracellular space</location>
    </subcellularLocation>
</comment>
<dbReference type="EC" id="3.4.21.4" evidence="7"/>
<dbReference type="Gene3D" id="2.40.10.10">
    <property type="entry name" value="Trypsin-like serine proteases"/>
    <property type="match status" value="2"/>
</dbReference>
<dbReference type="GO" id="GO:0006508">
    <property type="term" value="P:proteolysis"/>
    <property type="evidence" value="ECO:0007669"/>
    <property type="project" value="UniProtKB-KW"/>
</dbReference>
<evidence type="ECO:0000256" key="8">
    <source>
        <dbReference type="RuleBase" id="RU363034"/>
    </source>
</evidence>
<dbReference type="InterPro" id="IPR050127">
    <property type="entry name" value="Serine_Proteases_S1"/>
</dbReference>
<dbReference type="EMBL" id="JAAKFY010000006">
    <property type="protein sequence ID" value="KAF3856063.1"/>
    <property type="molecule type" value="Genomic_DNA"/>
</dbReference>
<evidence type="ECO:0000259" key="10">
    <source>
        <dbReference type="PROSITE" id="PS50240"/>
    </source>
</evidence>
<evidence type="ECO:0000313" key="11">
    <source>
        <dbReference type="EMBL" id="KAF3856063.1"/>
    </source>
</evidence>
<dbReference type="Proteomes" id="UP000518266">
    <property type="component" value="Unassembled WGS sequence"/>
</dbReference>
<evidence type="ECO:0000256" key="6">
    <source>
        <dbReference type="ARBA" id="ARBA00036320"/>
    </source>
</evidence>
<keyword evidence="3 8" id="KW-0378">Hydrolase</keyword>
<dbReference type="PRINTS" id="PR00722">
    <property type="entry name" value="CHYMOTRYPSIN"/>
</dbReference>
<accession>A0A7J5Z3F7</accession>
<dbReference type="GO" id="GO:0004252">
    <property type="term" value="F:serine-type endopeptidase activity"/>
    <property type="evidence" value="ECO:0007669"/>
    <property type="project" value="UniProtKB-EC"/>
</dbReference>
<dbReference type="AlphaFoldDB" id="A0A7J5Z3F7"/>
<dbReference type="InterPro" id="IPR001314">
    <property type="entry name" value="Peptidase_S1A"/>
</dbReference>
<dbReference type="Pfam" id="PF00089">
    <property type="entry name" value="Trypsin"/>
    <property type="match status" value="1"/>
</dbReference>
<dbReference type="PROSITE" id="PS00134">
    <property type="entry name" value="TRYPSIN_HIS"/>
    <property type="match status" value="1"/>
</dbReference>
<evidence type="ECO:0000256" key="2">
    <source>
        <dbReference type="ARBA" id="ARBA00022670"/>
    </source>
</evidence>
<sequence>MEAHVLQSRGAPAGFERLNPSHGKSEEEMQIEEQCKTRIPGRPGEGAVRGFSGAAQRCFQLESWVKGAWPTPRLLYPHPDTRHTTPSITPVPCLGRGASDTDVENVSALCLRYLNEHDVSIVGAPVVEGMGDHPAGFSVLLSTLKGIYNVVARHYHHVLCPERQIQSRRPTPYQQLKHCSPTPSVLCSWLLDIHSSSKQYKIIGGDVVRPNSIPFQASLLFMNHHFCGGTLINRQWVVSAAHCWRPSHMIQVVLGEHSFNTEEGTEQRFSAALVVRHYMYQHWTFDNDIMLIKDMFSVAQLDRPAVLNSWVGLVSLPEPDSRPLADRARCTVSGWGVTSLNSYSLSPELKSVDVDMFRNCWYYYYFRITENMICAGSYSGGKDSCQGDSGGPLVCNGNLEGIVSWGIGCAYSYYPGVYTKVSNYLGWINWVTQNR</sequence>
<evidence type="ECO:0000256" key="9">
    <source>
        <dbReference type="SAM" id="MobiDB-lite"/>
    </source>
</evidence>
<dbReference type="PROSITE" id="PS00135">
    <property type="entry name" value="TRYPSIN_SER"/>
    <property type="match status" value="1"/>
</dbReference>
<comment type="caution">
    <text evidence="11">The sequence shown here is derived from an EMBL/GenBank/DDBJ whole genome shotgun (WGS) entry which is preliminary data.</text>
</comment>
<keyword evidence="5" id="KW-1015">Disulfide bond</keyword>
<name>A0A7J5Z3F7_DISMA</name>
<dbReference type="InterPro" id="IPR009003">
    <property type="entry name" value="Peptidase_S1_PA"/>
</dbReference>
<dbReference type="GO" id="GO:0005615">
    <property type="term" value="C:extracellular space"/>
    <property type="evidence" value="ECO:0007669"/>
    <property type="project" value="TreeGrafter"/>
</dbReference>
<keyword evidence="4 8" id="KW-0720">Serine protease</keyword>
<evidence type="ECO:0000256" key="7">
    <source>
        <dbReference type="ARBA" id="ARBA00038868"/>
    </source>
</evidence>
<reference evidence="11 12" key="1">
    <citation type="submission" date="2020-03" db="EMBL/GenBank/DDBJ databases">
        <title>Dissostichus mawsoni Genome sequencing and assembly.</title>
        <authorList>
            <person name="Park H."/>
        </authorList>
    </citation>
    <scope>NUCLEOTIDE SEQUENCE [LARGE SCALE GENOMIC DNA]</scope>
    <source>
        <strain evidence="11">DM0001</strain>
        <tissue evidence="11">Muscle</tissue>
    </source>
</reference>
<keyword evidence="2 8" id="KW-0645">Protease</keyword>
<evidence type="ECO:0000256" key="3">
    <source>
        <dbReference type="ARBA" id="ARBA00022801"/>
    </source>
</evidence>
<feature type="domain" description="Peptidase S1" evidence="10">
    <location>
        <begin position="202"/>
        <end position="433"/>
    </location>
</feature>
<dbReference type="PANTHER" id="PTHR24264:SF58">
    <property type="entry name" value="SI:DKEY-33M11.8-RELATED"/>
    <property type="match status" value="1"/>
</dbReference>
<dbReference type="CDD" id="cd00190">
    <property type="entry name" value="Tryp_SPc"/>
    <property type="match status" value="1"/>
</dbReference>